<dbReference type="Proteomes" id="UP001060215">
    <property type="component" value="Chromosome 1"/>
</dbReference>
<comment type="caution">
    <text evidence="1">The sequence shown here is derived from an EMBL/GenBank/DDBJ whole genome shotgun (WGS) entry which is preliminary data.</text>
</comment>
<evidence type="ECO:0000313" key="1">
    <source>
        <dbReference type="EMBL" id="KAI8032511.1"/>
    </source>
</evidence>
<sequence>MCNLSNIIGCKTQCNTYGCILDLLTVCSSYATNQFIGLCF</sequence>
<gene>
    <name evidence="1" type="ORF">LOK49_LG01G02152</name>
</gene>
<keyword evidence="2" id="KW-1185">Reference proteome</keyword>
<dbReference type="EMBL" id="CM045758">
    <property type="protein sequence ID" value="KAI8032511.1"/>
    <property type="molecule type" value="Genomic_DNA"/>
</dbReference>
<proteinExistence type="predicted"/>
<accession>A0ACC0J6T1</accession>
<evidence type="ECO:0000313" key="2">
    <source>
        <dbReference type="Proteomes" id="UP001060215"/>
    </source>
</evidence>
<organism evidence="1 2">
    <name type="scientific">Camellia lanceoleosa</name>
    <dbReference type="NCBI Taxonomy" id="1840588"/>
    <lineage>
        <taxon>Eukaryota</taxon>
        <taxon>Viridiplantae</taxon>
        <taxon>Streptophyta</taxon>
        <taxon>Embryophyta</taxon>
        <taxon>Tracheophyta</taxon>
        <taxon>Spermatophyta</taxon>
        <taxon>Magnoliopsida</taxon>
        <taxon>eudicotyledons</taxon>
        <taxon>Gunneridae</taxon>
        <taxon>Pentapetalae</taxon>
        <taxon>asterids</taxon>
        <taxon>Ericales</taxon>
        <taxon>Theaceae</taxon>
        <taxon>Camellia</taxon>
    </lineage>
</organism>
<reference evidence="1 2" key="1">
    <citation type="journal article" date="2022" name="Plant J.">
        <title>Chromosome-level genome of Camellia lanceoleosa provides a valuable resource for understanding genome evolution and self-incompatibility.</title>
        <authorList>
            <person name="Gong W."/>
            <person name="Xiao S."/>
            <person name="Wang L."/>
            <person name="Liao Z."/>
            <person name="Chang Y."/>
            <person name="Mo W."/>
            <person name="Hu G."/>
            <person name="Li W."/>
            <person name="Zhao G."/>
            <person name="Zhu H."/>
            <person name="Hu X."/>
            <person name="Ji K."/>
            <person name="Xiang X."/>
            <person name="Song Q."/>
            <person name="Yuan D."/>
            <person name="Jin S."/>
            <person name="Zhang L."/>
        </authorList>
    </citation>
    <scope>NUCLEOTIDE SEQUENCE [LARGE SCALE GENOMIC DNA]</scope>
    <source>
        <strain evidence="1">SQ_2022a</strain>
    </source>
</reference>
<protein>
    <submittedName>
        <fullName evidence="1">Uncharacterized protein</fullName>
    </submittedName>
</protein>
<name>A0ACC0J6T1_9ERIC</name>